<name>A0A2P4Q874_RHIID</name>
<organism evidence="2 3">
    <name type="scientific">Rhizophagus irregularis (strain DAOM 181602 / DAOM 197198 / MUCL 43194)</name>
    <name type="common">Arbuscular mycorrhizal fungus</name>
    <name type="synonym">Glomus intraradices</name>
    <dbReference type="NCBI Taxonomy" id="747089"/>
    <lineage>
        <taxon>Eukaryota</taxon>
        <taxon>Fungi</taxon>
        <taxon>Fungi incertae sedis</taxon>
        <taxon>Mucoromycota</taxon>
        <taxon>Glomeromycotina</taxon>
        <taxon>Glomeromycetes</taxon>
        <taxon>Glomerales</taxon>
        <taxon>Glomeraceae</taxon>
        <taxon>Rhizophagus</taxon>
    </lineage>
</organism>
<sequence>MNYLNFLIQLLHLEVLGAIFDFQYPNIQYFLQASNIFKFFKRYPFKTFKSM</sequence>
<dbReference type="Proteomes" id="UP000018888">
    <property type="component" value="Unassembled WGS sequence"/>
</dbReference>
<dbReference type="EMBL" id="AUPC02000078">
    <property type="protein sequence ID" value="POG73841.1"/>
    <property type="molecule type" value="Genomic_DNA"/>
</dbReference>
<protein>
    <submittedName>
        <fullName evidence="2">Uncharacterized protein</fullName>
    </submittedName>
</protein>
<gene>
    <name evidence="2" type="ORF">GLOIN_2v1581533</name>
</gene>
<evidence type="ECO:0000313" key="2">
    <source>
        <dbReference type="EMBL" id="POG73841.1"/>
    </source>
</evidence>
<feature type="signal peptide" evidence="1">
    <location>
        <begin position="1"/>
        <end position="18"/>
    </location>
</feature>
<comment type="caution">
    <text evidence="2">The sequence shown here is derived from an EMBL/GenBank/DDBJ whole genome shotgun (WGS) entry which is preliminary data.</text>
</comment>
<reference evidence="2 3" key="1">
    <citation type="journal article" date="2013" name="Proc. Natl. Acad. Sci. U.S.A.">
        <title>Genome of an arbuscular mycorrhizal fungus provides insight into the oldest plant symbiosis.</title>
        <authorList>
            <person name="Tisserant E."/>
            <person name="Malbreil M."/>
            <person name="Kuo A."/>
            <person name="Kohler A."/>
            <person name="Symeonidi A."/>
            <person name="Balestrini R."/>
            <person name="Charron P."/>
            <person name="Duensing N."/>
            <person name="Frei Dit Frey N."/>
            <person name="Gianinazzi-Pearson V."/>
            <person name="Gilbert L.B."/>
            <person name="Handa Y."/>
            <person name="Herr J.R."/>
            <person name="Hijri M."/>
            <person name="Koul R."/>
            <person name="Kawaguchi M."/>
            <person name="Krajinski F."/>
            <person name="Lammers P.J."/>
            <person name="Masclaux F.G."/>
            <person name="Murat C."/>
            <person name="Morin E."/>
            <person name="Ndikumana S."/>
            <person name="Pagni M."/>
            <person name="Petitpierre D."/>
            <person name="Requena N."/>
            <person name="Rosikiewicz P."/>
            <person name="Riley R."/>
            <person name="Saito K."/>
            <person name="San Clemente H."/>
            <person name="Shapiro H."/>
            <person name="van Tuinen D."/>
            <person name="Becard G."/>
            <person name="Bonfante P."/>
            <person name="Paszkowski U."/>
            <person name="Shachar-Hill Y.Y."/>
            <person name="Tuskan G.A."/>
            <person name="Young P.W."/>
            <person name="Sanders I.R."/>
            <person name="Henrissat B."/>
            <person name="Rensing S.A."/>
            <person name="Grigoriev I.V."/>
            <person name="Corradi N."/>
            <person name="Roux C."/>
            <person name="Martin F."/>
        </authorList>
    </citation>
    <scope>NUCLEOTIDE SEQUENCE [LARGE SCALE GENOMIC DNA]</scope>
    <source>
        <strain evidence="2 3">DAOM 197198</strain>
    </source>
</reference>
<accession>A0A2P4Q874</accession>
<proteinExistence type="predicted"/>
<feature type="chain" id="PRO_5015174622" evidence="1">
    <location>
        <begin position="19"/>
        <end position="51"/>
    </location>
</feature>
<evidence type="ECO:0000256" key="1">
    <source>
        <dbReference type="SAM" id="SignalP"/>
    </source>
</evidence>
<keyword evidence="1" id="KW-0732">Signal</keyword>
<dbReference type="AlphaFoldDB" id="A0A2P4Q874"/>
<evidence type="ECO:0000313" key="3">
    <source>
        <dbReference type="Proteomes" id="UP000018888"/>
    </source>
</evidence>
<reference evidence="2 3" key="2">
    <citation type="journal article" date="2018" name="New Phytol.">
        <title>High intraspecific genome diversity in the model arbuscular mycorrhizal symbiont Rhizophagus irregularis.</title>
        <authorList>
            <person name="Chen E.C.H."/>
            <person name="Morin E."/>
            <person name="Beaudet D."/>
            <person name="Noel J."/>
            <person name="Yildirir G."/>
            <person name="Ndikumana S."/>
            <person name="Charron P."/>
            <person name="St-Onge C."/>
            <person name="Giorgi J."/>
            <person name="Kruger M."/>
            <person name="Marton T."/>
            <person name="Ropars J."/>
            <person name="Grigoriev I.V."/>
            <person name="Hainaut M."/>
            <person name="Henrissat B."/>
            <person name="Roux C."/>
            <person name="Martin F."/>
            <person name="Corradi N."/>
        </authorList>
    </citation>
    <scope>NUCLEOTIDE SEQUENCE [LARGE SCALE GENOMIC DNA]</scope>
    <source>
        <strain evidence="2 3">DAOM 197198</strain>
    </source>
</reference>
<keyword evidence="3" id="KW-1185">Reference proteome</keyword>